<reference evidence="1" key="1">
    <citation type="journal article" date="2020" name="mSystems">
        <title>Genome- and Community-Level Interaction Insights into Carbon Utilization and Element Cycling Functions of Hydrothermarchaeota in Hydrothermal Sediment.</title>
        <authorList>
            <person name="Zhou Z."/>
            <person name="Liu Y."/>
            <person name="Xu W."/>
            <person name="Pan J."/>
            <person name="Luo Z.H."/>
            <person name="Li M."/>
        </authorList>
    </citation>
    <scope>NUCLEOTIDE SEQUENCE [LARGE SCALE GENOMIC DNA]</scope>
    <source>
        <strain evidence="1">SpSt-339</strain>
    </source>
</reference>
<evidence type="ECO:0000313" key="1">
    <source>
        <dbReference type="EMBL" id="HEN16612.1"/>
    </source>
</evidence>
<dbReference type="AlphaFoldDB" id="A0A7C2P2I4"/>
<organism evidence="1">
    <name type="scientific">Schlesneria paludicola</name>
    <dbReference type="NCBI Taxonomy" id="360056"/>
    <lineage>
        <taxon>Bacteria</taxon>
        <taxon>Pseudomonadati</taxon>
        <taxon>Planctomycetota</taxon>
        <taxon>Planctomycetia</taxon>
        <taxon>Planctomycetales</taxon>
        <taxon>Planctomycetaceae</taxon>
        <taxon>Schlesneria</taxon>
    </lineage>
</organism>
<sequence>MANGFLQEGFRRARAAVEPVVRQTVTAEYAERLQQADAKQRRHLLRMMKREIHRRVDEKAPRWGLY</sequence>
<dbReference type="EMBL" id="DSOK01000389">
    <property type="protein sequence ID" value="HEN16612.1"/>
    <property type="molecule type" value="Genomic_DNA"/>
</dbReference>
<protein>
    <submittedName>
        <fullName evidence="1">Uncharacterized protein</fullName>
    </submittedName>
</protein>
<name>A0A7C2P2I4_9PLAN</name>
<gene>
    <name evidence="1" type="ORF">ENQ76_14215</name>
</gene>
<accession>A0A7C2P2I4</accession>
<comment type="caution">
    <text evidence="1">The sequence shown here is derived from an EMBL/GenBank/DDBJ whole genome shotgun (WGS) entry which is preliminary data.</text>
</comment>
<proteinExistence type="predicted"/>